<sequence>MKQKAEPVTPCAAEYECIVHTSPSFLQMKALWRRMPGGAVSTPFQTPGFLSAFQTHLGADVDGYFAIYEFRCHAERLPKILLPVFVRRRGPVRIASMPDLGMADMSGPILARSDKLTPDAVQGIWKLFLETLTGVDVLDIYNIPETIAGLENPLVYISNAEPLEPYFELDLLDPKLVTVWRKKSVFKEATRKLRKLRERGVDFFVAETLEDRLLVCSKLISQKKARFAASGLENNLSSRVVADFYQELAAIKAPDSPAIIFGLRDENEIVASAMTLSVEGCMNGVLLSIAGEEWHRLSPGVVLLTAIIDWAQQNDFKTLNFGTGLQSYKTRFGGDMRQTYLISQGITPVGHAYCHVRPFIRTIKQLPRRK</sequence>
<dbReference type="EC" id="2.3.1.-" evidence="2"/>
<keyword evidence="2" id="KW-0012">Acyltransferase</keyword>
<gene>
    <name evidence="2" type="ORF">V6575_05995</name>
</gene>
<dbReference type="RefSeq" id="WP_340273249.1">
    <property type="nucleotide sequence ID" value="NZ_JBAKIA010000002.1"/>
</dbReference>
<dbReference type="Proteomes" id="UP001385499">
    <property type="component" value="Unassembled WGS sequence"/>
</dbReference>
<name>A0ABU8THJ9_9HYPH</name>
<protein>
    <submittedName>
        <fullName evidence="2">GNAT family N-acetyltransferase</fullName>
        <ecNumber evidence="2">2.3.1.-</ecNumber>
    </submittedName>
</protein>
<dbReference type="SUPFAM" id="SSF55729">
    <property type="entry name" value="Acyl-CoA N-acyltransferases (Nat)"/>
    <property type="match status" value="1"/>
</dbReference>
<keyword evidence="2" id="KW-0808">Transferase</keyword>
<dbReference type="Pfam" id="PF13480">
    <property type="entry name" value="Acetyltransf_6"/>
    <property type="match status" value="1"/>
</dbReference>
<dbReference type="InterPro" id="IPR016181">
    <property type="entry name" value="Acyl_CoA_acyltransferase"/>
</dbReference>
<reference evidence="2 3" key="1">
    <citation type="submission" date="2024-02" db="EMBL/GenBank/DDBJ databases">
        <title>Roseibium algae sp. nov., isolated from marine alga (Grateloupia sp.), showing potential in myo-inositol conversion.</title>
        <authorList>
            <person name="Wang Y."/>
        </authorList>
    </citation>
    <scope>NUCLEOTIDE SEQUENCE [LARGE SCALE GENOMIC DNA]</scope>
    <source>
        <strain evidence="2 3">H3510</strain>
    </source>
</reference>
<dbReference type="EMBL" id="JBAKIA010000002">
    <property type="protein sequence ID" value="MEJ8473632.1"/>
    <property type="molecule type" value="Genomic_DNA"/>
</dbReference>
<comment type="caution">
    <text evidence="2">The sequence shown here is derived from an EMBL/GenBank/DDBJ whole genome shotgun (WGS) entry which is preliminary data.</text>
</comment>
<dbReference type="Gene3D" id="3.40.630.30">
    <property type="match status" value="1"/>
</dbReference>
<feature type="domain" description="BioF2-like acetyltransferase" evidence="1">
    <location>
        <begin position="185"/>
        <end position="329"/>
    </location>
</feature>
<proteinExistence type="predicted"/>
<keyword evidence="3" id="KW-1185">Reference proteome</keyword>
<evidence type="ECO:0000313" key="2">
    <source>
        <dbReference type="EMBL" id="MEJ8473632.1"/>
    </source>
</evidence>
<dbReference type="GO" id="GO:0016746">
    <property type="term" value="F:acyltransferase activity"/>
    <property type="evidence" value="ECO:0007669"/>
    <property type="project" value="UniProtKB-KW"/>
</dbReference>
<evidence type="ECO:0000313" key="3">
    <source>
        <dbReference type="Proteomes" id="UP001385499"/>
    </source>
</evidence>
<dbReference type="InterPro" id="IPR038740">
    <property type="entry name" value="BioF2-like_GNAT_dom"/>
</dbReference>
<evidence type="ECO:0000259" key="1">
    <source>
        <dbReference type="Pfam" id="PF13480"/>
    </source>
</evidence>
<accession>A0ABU8THJ9</accession>
<organism evidence="2 3">
    <name type="scientific">Roseibium algae</name>
    <dbReference type="NCBI Taxonomy" id="3123038"/>
    <lineage>
        <taxon>Bacteria</taxon>
        <taxon>Pseudomonadati</taxon>
        <taxon>Pseudomonadota</taxon>
        <taxon>Alphaproteobacteria</taxon>
        <taxon>Hyphomicrobiales</taxon>
        <taxon>Stappiaceae</taxon>
        <taxon>Roseibium</taxon>
    </lineage>
</organism>